<evidence type="ECO:0000256" key="3">
    <source>
        <dbReference type="ARBA" id="ARBA00022448"/>
    </source>
</evidence>
<keyword evidence="9" id="KW-1185">Reference proteome</keyword>
<evidence type="ECO:0000256" key="6">
    <source>
        <dbReference type="ARBA" id="ARBA00023136"/>
    </source>
</evidence>
<protein>
    <recommendedName>
        <fullName evidence="10">Equilibrative nucleoside transporter</fullName>
    </recommendedName>
</protein>
<feature type="transmembrane region" description="Helical" evidence="7">
    <location>
        <begin position="89"/>
        <end position="106"/>
    </location>
</feature>
<feature type="transmembrane region" description="Helical" evidence="7">
    <location>
        <begin position="384"/>
        <end position="407"/>
    </location>
</feature>
<feature type="transmembrane region" description="Helical" evidence="7">
    <location>
        <begin position="257"/>
        <end position="277"/>
    </location>
</feature>
<reference evidence="8 9" key="1">
    <citation type="journal article" date="2011" name="Science">
        <title>The Selaginella genome identifies genetic changes associated with the evolution of vascular plants.</title>
        <authorList>
            <person name="Banks J.A."/>
            <person name="Nishiyama T."/>
            <person name="Hasebe M."/>
            <person name="Bowman J.L."/>
            <person name="Gribskov M."/>
            <person name="dePamphilis C."/>
            <person name="Albert V.A."/>
            <person name="Aono N."/>
            <person name="Aoyama T."/>
            <person name="Ambrose B.A."/>
            <person name="Ashton N.W."/>
            <person name="Axtell M.J."/>
            <person name="Barker E."/>
            <person name="Barker M.S."/>
            <person name="Bennetzen J.L."/>
            <person name="Bonawitz N.D."/>
            <person name="Chapple C."/>
            <person name="Cheng C."/>
            <person name="Correa L.G."/>
            <person name="Dacre M."/>
            <person name="DeBarry J."/>
            <person name="Dreyer I."/>
            <person name="Elias M."/>
            <person name="Engstrom E.M."/>
            <person name="Estelle M."/>
            <person name="Feng L."/>
            <person name="Finet C."/>
            <person name="Floyd S.K."/>
            <person name="Frommer W.B."/>
            <person name="Fujita T."/>
            <person name="Gramzow L."/>
            <person name="Gutensohn M."/>
            <person name="Harholt J."/>
            <person name="Hattori M."/>
            <person name="Heyl A."/>
            <person name="Hirai T."/>
            <person name="Hiwatashi Y."/>
            <person name="Ishikawa M."/>
            <person name="Iwata M."/>
            <person name="Karol K.G."/>
            <person name="Koehler B."/>
            <person name="Kolukisaoglu U."/>
            <person name="Kubo M."/>
            <person name="Kurata T."/>
            <person name="Lalonde S."/>
            <person name="Li K."/>
            <person name="Li Y."/>
            <person name="Litt A."/>
            <person name="Lyons E."/>
            <person name="Manning G."/>
            <person name="Maruyama T."/>
            <person name="Michael T.P."/>
            <person name="Mikami K."/>
            <person name="Miyazaki S."/>
            <person name="Morinaga S."/>
            <person name="Murata T."/>
            <person name="Mueller-Roeber B."/>
            <person name="Nelson D.R."/>
            <person name="Obara M."/>
            <person name="Oguri Y."/>
            <person name="Olmstead R.G."/>
            <person name="Onodera N."/>
            <person name="Petersen B.L."/>
            <person name="Pils B."/>
            <person name="Prigge M."/>
            <person name="Rensing S.A."/>
            <person name="Riano-Pachon D.M."/>
            <person name="Roberts A.W."/>
            <person name="Sato Y."/>
            <person name="Scheller H.V."/>
            <person name="Schulz B."/>
            <person name="Schulz C."/>
            <person name="Shakirov E.V."/>
            <person name="Shibagaki N."/>
            <person name="Shinohara N."/>
            <person name="Shippen D.E."/>
            <person name="Soerensen I."/>
            <person name="Sotooka R."/>
            <person name="Sugimoto N."/>
            <person name="Sugita M."/>
            <person name="Sumikawa N."/>
            <person name="Tanurdzic M."/>
            <person name="Theissen G."/>
            <person name="Ulvskov P."/>
            <person name="Wakazuki S."/>
            <person name="Weng J.K."/>
            <person name="Willats W.W."/>
            <person name="Wipf D."/>
            <person name="Wolf P.G."/>
            <person name="Yang L."/>
            <person name="Zimmer A.D."/>
            <person name="Zhu Q."/>
            <person name="Mitros T."/>
            <person name="Hellsten U."/>
            <person name="Loque D."/>
            <person name="Otillar R."/>
            <person name="Salamov A."/>
            <person name="Schmutz J."/>
            <person name="Shapiro H."/>
            <person name="Lindquist E."/>
            <person name="Lucas S."/>
            <person name="Rokhsar D."/>
            <person name="Grigoriev I.V."/>
        </authorList>
    </citation>
    <scope>NUCLEOTIDE SEQUENCE [LARGE SCALE GENOMIC DNA]</scope>
</reference>
<dbReference type="PANTHER" id="PTHR10332">
    <property type="entry name" value="EQUILIBRATIVE NUCLEOSIDE TRANSPORTER"/>
    <property type="match status" value="1"/>
</dbReference>
<evidence type="ECO:0000256" key="4">
    <source>
        <dbReference type="ARBA" id="ARBA00022692"/>
    </source>
</evidence>
<dbReference type="OMA" id="KIMFINS"/>
<dbReference type="PIRSF" id="PIRSF016379">
    <property type="entry name" value="ENT"/>
    <property type="match status" value="1"/>
</dbReference>
<dbReference type="STRING" id="88036.D8RG50"/>
<name>D8RG50_SELML</name>
<dbReference type="GO" id="GO:0005337">
    <property type="term" value="F:nucleoside transmembrane transporter activity"/>
    <property type="evidence" value="ECO:0000318"/>
    <property type="project" value="GO_Central"/>
</dbReference>
<dbReference type="InterPro" id="IPR036259">
    <property type="entry name" value="MFS_trans_sf"/>
</dbReference>
<dbReference type="InParanoid" id="D8RG50"/>
<feature type="transmembrane region" description="Helical" evidence="7">
    <location>
        <begin position="350"/>
        <end position="372"/>
    </location>
</feature>
<dbReference type="AlphaFoldDB" id="D8RG50"/>
<keyword evidence="6 7" id="KW-0472">Membrane</keyword>
<dbReference type="KEGG" id="smo:SELMODRAFT_92948"/>
<dbReference type="Pfam" id="PF01733">
    <property type="entry name" value="Nucleoside_tran"/>
    <property type="match status" value="1"/>
</dbReference>
<dbReference type="HOGENOM" id="CLU_021611_5_0_1"/>
<dbReference type="OrthoDB" id="1856718at2759"/>
<dbReference type="Proteomes" id="UP000001514">
    <property type="component" value="Unassembled WGS sequence"/>
</dbReference>
<comment type="subcellular location">
    <subcellularLocation>
        <location evidence="1">Membrane</location>
        <topology evidence="1">Multi-pass membrane protein</topology>
    </subcellularLocation>
</comment>
<evidence type="ECO:0000256" key="2">
    <source>
        <dbReference type="ARBA" id="ARBA00007965"/>
    </source>
</evidence>
<dbReference type="PANTHER" id="PTHR10332:SF10">
    <property type="entry name" value="EQUILIBRATIVE NUCLEOSIDE TRANSPORTER 4"/>
    <property type="match status" value="1"/>
</dbReference>
<feature type="transmembrane region" description="Helical" evidence="7">
    <location>
        <begin position="21"/>
        <end position="40"/>
    </location>
</feature>
<organism evidence="9">
    <name type="scientific">Selaginella moellendorffii</name>
    <name type="common">Spikemoss</name>
    <dbReference type="NCBI Taxonomy" id="88036"/>
    <lineage>
        <taxon>Eukaryota</taxon>
        <taxon>Viridiplantae</taxon>
        <taxon>Streptophyta</taxon>
        <taxon>Embryophyta</taxon>
        <taxon>Tracheophyta</taxon>
        <taxon>Lycopodiopsida</taxon>
        <taxon>Selaginellales</taxon>
        <taxon>Selaginellaceae</taxon>
        <taxon>Selaginella</taxon>
    </lineage>
</organism>
<comment type="similarity">
    <text evidence="2">Belongs to the SLC29A/ENT transporter (TC 2.A.57) family.</text>
</comment>
<feature type="transmembrane region" description="Helical" evidence="7">
    <location>
        <begin position="191"/>
        <end position="214"/>
    </location>
</feature>
<dbReference type="EMBL" id="GL377578">
    <property type="protein sequence ID" value="EFJ29235.1"/>
    <property type="molecule type" value="Genomic_DNA"/>
</dbReference>
<feature type="transmembrane region" description="Helical" evidence="7">
    <location>
        <begin position="325"/>
        <end position="344"/>
    </location>
</feature>
<dbReference type="FunCoup" id="D8RG50">
    <property type="interactions" value="1687"/>
</dbReference>
<sequence>MENDEEKLDFQDEKEPRDHFKLAYISFFILGAGFLLPWNAFITAVDYFDFLYPGTHIDRVFSIFYMFPALLLLLYLTFKAGAIEPRIRINLGLVLFLLMMLIVPIMDESVSKPSSATHYITIAATGVTGLADALVQGSLVGSAGELPERYMQALVAGTAASGVLVSFLRVVTKAALPSTPDGLRSSANVYFITTVIFMVICLVSYNLVTTLPVIRYHLKKNSTKVARQEEDSDSLLLADSTPHRRVSFHRVWSQNKGLLLSLALVYLITLSIFPGSLTEDVHSAALGDWFPVLIIACYNVCDLLGKSITAVYLIDDPKAIVGGCIARLIFFPVFFVCLHGPRILGTEVPVFLVSALLGITNGYYTSAIMIKAPKLVPVEESETTGILLVVFLVAGLSLGSIVGWVWVL</sequence>
<feature type="transmembrane region" description="Helical" evidence="7">
    <location>
        <begin position="60"/>
        <end position="77"/>
    </location>
</feature>
<dbReference type="Gramene" id="EFJ29235">
    <property type="protein sequence ID" value="EFJ29235"/>
    <property type="gene ID" value="SELMODRAFT_92948"/>
</dbReference>
<dbReference type="InterPro" id="IPR002259">
    <property type="entry name" value="Eqnu_transpt"/>
</dbReference>
<evidence type="ECO:0000256" key="5">
    <source>
        <dbReference type="ARBA" id="ARBA00022989"/>
    </source>
</evidence>
<evidence type="ECO:0008006" key="10">
    <source>
        <dbReference type="Google" id="ProtNLM"/>
    </source>
</evidence>
<gene>
    <name evidence="8" type="ORF">SELMODRAFT_92948</name>
</gene>
<keyword evidence="5 7" id="KW-1133">Transmembrane helix</keyword>
<accession>D8RG50</accession>
<keyword evidence="4 7" id="KW-0812">Transmembrane</keyword>
<evidence type="ECO:0000313" key="9">
    <source>
        <dbReference type="Proteomes" id="UP000001514"/>
    </source>
</evidence>
<feature type="transmembrane region" description="Helical" evidence="7">
    <location>
        <begin position="118"/>
        <end position="141"/>
    </location>
</feature>
<dbReference type="SUPFAM" id="SSF103473">
    <property type="entry name" value="MFS general substrate transporter"/>
    <property type="match status" value="1"/>
</dbReference>
<dbReference type="PRINTS" id="PR01130">
    <property type="entry name" value="DERENTRNSPRT"/>
</dbReference>
<evidence type="ECO:0000313" key="8">
    <source>
        <dbReference type="EMBL" id="EFJ29235.1"/>
    </source>
</evidence>
<dbReference type="eggNOG" id="KOG1479">
    <property type="taxonomic scope" value="Eukaryota"/>
</dbReference>
<proteinExistence type="inferred from homology"/>
<dbReference type="GO" id="GO:0005886">
    <property type="term" value="C:plasma membrane"/>
    <property type="evidence" value="ECO:0000318"/>
    <property type="project" value="GO_Central"/>
</dbReference>
<keyword evidence="3" id="KW-0813">Transport</keyword>
<evidence type="ECO:0000256" key="7">
    <source>
        <dbReference type="SAM" id="Phobius"/>
    </source>
</evidence>
<evidence type="ECO:0000256" key="1">
    <source>
        <dbReference type="ARBA" id="ARBA00004141"/>
    </source>
</evidence>
<feature type="transmembrane region" description="Helical" evidence="7">
    <location>
        <begin position="153"/>
        <end position="171"/>
    </location>
</feature>